<name>A0ACB8TMI4_9APHY</name>
<gene>
    <name evidence="1" type="ORF">BDY19DRAFT_998730</name>
</gene>
<comment type="caution">
    <text evidence="1">The sequence shown here is derived from an EMBL/GenBank/DDBJ whole genome shotgun (WGS) entry which is preliminary data.</text>
</comment>
<dbReference type="EMBL" id="MU274979">
    <property type="protein sequence ID" value="KAI0083230.1"/>
    <property type="molecule type" value="Genomic_DNA"/>
</dbReference>
<protein>
    <submittedName>
        <fullName evidence="1">WD40-repeat-containing domain protein</fullName>
    </submittedName>
</protein>
<keyword evidence="2" id="KW-1185">Reference proteome</keyword>
<evidence type="ECO:0000313" key="1">
    <source>
        <dbReference type="EMBL" id="KAI0083230.1"/>
    </source>
</evidence>
<accession>A0ACB8TMI4</accession>
<proteinExistence type="predicted"/>
<dbReference type="Proteomes" id="UP001055072">
    <property type="component" value="Unassembled WGS sequence"/>
</dbReference>
<reference evidence="1" key="1">
    <citation type="journal article" date="2021" name="Environ. Microbiol.">
        <title>Gene family expansions and transcriptome signatures uncover fungal adaptations to wood decay.</title>
        <authorList>
            <person name="Hage H."/>
            <person name="Miyauchi S."/>
            <person name="Viragh M."/>
            <person name="Drula E."/>
            <person name="Min B."/>
            <person name="Chaduli D."/>
            <person name="Navarro D."/>
            <person name="Favel A."/>
            <person name="Norest M."/>
            <person name="Lesage-Meessen L."/>
            <person name="Balint B."/>
            <person name="Merenyi Z."/>
            <person name="de Eugenio L."/>
            <person name="Morin E."/>
            <person name="Martinez A.T."/>
            <person name="Baldrian P."/>
            <person name="Stursova M."/>
            <person name="Martinez M.J."/>
            <person name="Novotny C."/>
            <person name="Magnuson J.K."/>
            <person name="Spatafora J.W."/>
            <person name="Maurice S."/>
            <person name="Pangilinan J."/>
            <person name="Andreopoulos W."/>
            <person name="LaButti K."/>
            <person name="Hundley H."/>
            <person name="Na H."/>
            <person name="Kuo A."/>
            <person name="Barry K."/>
            <person name="Lipzen A."/>
            <person name="Henrissat B."/>
            <person name="Riley R."/>
            <person name="Ahrendt S."/>
            <person name="Nagy L.G."/>
            <person name="Grigoriev I.V."/>
            <person name="Martin F."/>
            <person name="Rosso M.N."/>
        </authorList>
    </citation>
    <scope>NUCLEOTIDE SEQUENCE</scope>
    <source>
        <strain evidence="1">CBS 384.51</strain>
    </source>
</reference>
<sequence>MGVIFSAPVNSFKRLTGRYVLTSRLSGHTDAITCVSLSKDGSILASGGYDGLRLWDMKLSREISAPPQRMYNDAISAVAWVIPDDAYLTLCYATSLGMLIFCREAAGQQRFEEILAKRLGSGTAITCIAIGTSDRAATRLATASRDGLVQAWVFTLPNKLENTFSLNFNNTIPIGLAFINNAGENENILFFDLVNGNMHVLNGKTGVASSSKQLGGLIGHVAVSSPLFVIDSVSNGFALYEADTGKYLRTFPTPARARTLPRQVTFGEDGGVVVGGSDNGVVAIYDRRTAALLEIFKPTKGLLQTVQTHSTKETSTIIAASTSLKSDNTIWVWTRWGRRANRGSWRENIRTTLQWMAKFLVLLAALGFLYQNTKAYTESVMDQMMLKARGWDYPDWSWDAPSYAQAARYVVDHHIANFNIPPPKAFKLMDENE</sequence>
<organism evidence="1 2">
    <name type="scientific">Irpex rosettiformis</name>
    <dbReference type="NCBI Taxonomy" id="378272"/>
    <lineage>
        <taxon>Eukaryota</taxon>
        <taxon>Fungi</taxon>
        <taxon>Dikarya</taxon>
        <taxon>Basidiomycota</taxon>
        <taxon>Agaricomycotina</taxon>
        <taxon>Agaricomycetes</taxon>
        <taxon>Polyporales</taxon>
        <taxon>Irpicaceae</taxon>
        <taxon>Irpex</taxon>
    </lineage>
</organism>
<evidence type="ECO:0000313" key="2">
    <source>
        <dbReference type="Proteomes" id="UP001055072"/>
    </source>
</evidence>